<accession>A0A928ZV79</accession>
<evidence type="ECO:0000313" key="2">
    <source>
        <dbReference type="EMBL" id="MBE9067980.1"/>
    </source>
</evidence>
<protein>
    <submittedName>
        <fullName evidence="2">ATP-binding cassette domain-containing protein</fullName>
    </submittedName>
</protein>
<dbReference type="Pfam" id="PF00005">
    <property type="entry name" value="ABC_tran"/>
    <property type="match status" value="1"/>
</dbReference>
<comment type="caution">
    <text evidence="2">The sequence shown here is derived from an EMBL/GenBank/DDBJ whole genome shotgun (WGS) entry which is preliminary data.</text>
</comment>
<evidence type="ECO:0000259" key="1">
    <source>
        <dbReference type="Pfam" id="PF00005"/>
    </source>
</evidence>
<dbReference type="AlphaFoldDB" id="A0A928ZV79"/>
<dbReference type="EMBL" id="JADEXP010000133">
    <property type="protein sequence ID" value="MBE9067980.1"/>
    <property type="molecule type" value="Genomic_DNA"/>
</dbReference>
<dbReference type="GO" id="GO:0005524">
    <property type="term" value="F:ATP binding"/>
    <property type="evidence" value="ECO:0007669"/>
    <property type="project" value="UniProtKB-KW"/>
</dbReference>
<dbReference type="SUPFAM" id="SSF52540">
    <property type="entry name" value="P-loop containing nucleoside triphosphate hydrolases"/>
    <property type="match status" value="1"/>
</dbReference>
<dbReference type="Proteomes" id="UP000615026">
    <property type="component" value="Unassembled WGS sequence"/>
</dbReference>
<dbReference type="InterPro" id="IPR051921">
    <property type="entry name" value="ABC_osmolyte_uptake_ATP-bind"/>
</dbReference>
<keyword evidence="2" id="KW-0067">ATP-binding</keyword>
<keyword evidence="2" id="KW-0547">Nucleotide-binding</keyword>
<proteinExistence type="predicted"/>
<evidence type="ECO:0000313" key="3">
    <source>
        <dbReference type="Proteomes" id="UP000615026"/>
    </source>
</evidence>
<gene>
    <name evidence="2" type="ORF">IQ260_15100</name>
</gene>
<dbReference type="InterPro" id="IPR003439">
    <property type="entry name" value="ABC_transporter-like_ATP-bd"/>
</dbReference>
<sequence length="157" mass="17746">MNRQHQPPIRIENLIKIYGNNPRMALKLFRDGGTRDSIQASTGHVLGIAGVSLTINEGELFVVDGLVGLRKSTLIRCINRLINPTSGHIFIEGEDVAHVSEVRMREIRRSKMAMVFQRFALFSHKTVVENVEYGLKIQGMATDDYRLMPTLLRVTID</sequence>
<keyword evidence="3" id="KW-1185">Reference proteome</keyword>
<dbReference type="Gene3D" id="3.40.50.300">
    <property type="entry name" value="P-loop containing nucleotide triphosphate hydrolases"/>
    <property type="match status" value="1"/>
</dbReference>
<dbReference type="InterPro" id="IPR027417">
    <property type="entry name" value="P-loop_NTPase"/>
</dbReference>
<reference evidence="2" key="1">
    <citation type="submission" date="2020-10" db="EMBL/GenBank/DDBJ databases">
        <authorList>
            <person name="Castelo-Branco R."/>
            <person name="Eusebio N."/>
            <person name="Adriana R."/>
            <person name="Vieira A."/>
            <person name="Brugerolle De Fraissinette N."/>
            <person name="Rezende De Castro R."/>
            <person name="Schneider M.P."/>
            <person name="Vasconcelos V."/>
            <person name="Leao P.N."/>
        </authorList>
    </citation>
    <scope>NUCLEOTIDE SEQUENCE</scope>
    <source>
        <strain evidence="2">LEGE 11479</strain>
    </source>
</reference>
<dbReference type="PANTHER" id="PTHR43869:SF1">
    <property type="entry name" value="GLYCINE BETAINE_PROLINE BETAINE TRANSPORT SYSTEM ATP-BINDING PROTEIN PROV"/>
    <property type="match status" value="1"/>
</dbReference>
<organism evidence="2 3">
    <name type="scientific">Leptolyngbya cf. ectocarpi LEGE 11479</name>
    <dbReference type="NCBI Taxonomy" id="1828722"/>
    <lineage>
        <taxon>Bacteria</taxon>
        <taxon>Bacillati</taxon>
        <taxon>Cyanobacteriota</taxon>
        <taxon>Cyanophyceae</taxon>
        <taxon>Leptolyngbyales</taxon>
        <taxon>Leptolyngbyaceae</taxon>
        <taxon>Leptolyngbya group</taxon>
        <taxon>Leptolyngbya</taxon>
    </lineage>
</organism>
<dbReference type="PANTHER" id="PTHR43869">
    <property type="entry name" value="GLYCINE BETAINE/PROLINE BETAINE TRANSPORT SYSTEM ATP-BINDING PROTEIN PROV"/>
    <property type="match status" value="1"/>
</dbReference>
<dbReference type="GO" id="GO:0016887">
    <property type="term" value="F:ATP hydrolysis activity"/>
    <property type="evidence" value="ECO:0007669"/>
    <property type="project" value="InterPro"/>
</dbReference>
<name>A0A928ZV79_LEPEC</name>
<feature type="domain" description="ABC transporter" evidence="1">
    <location>
        <begin position="50"/>
        <end position="139"/>
    </location>
</feature>